<keyword evidence="3" id="KW-1185">Reference proteome</keyword>
<proteinExistence type="inferred from homology"/>
<accession>A0A6G7WGX9</accession>
<dbReference type="Pfam" id="PF04525">
    <property type="entry name" value="LOR"/>
    <property type="match status" value="1"/>
</dbReference>
<dbReference type="KEGG" id="jpo:G7058_05170"/>
<dbReference type="InterPro" id="IPR025659">
    <property type="entry name" value="Tubby-like_C"/>
</dbReference>
<evidence type="ECO:0000256" key="1">
    <source>
        <dbReference type="ARBA" id="ARBA00005437"/>
    </source>
</evidence>
<reference evidence="2 3" key="1">
    <citation type="journal article" date="2017" name="Int. J. Syst. Evol. Microbiol.">
        <title>Jeotgalibaca porci sp. nov. and Jeotgalibaca arthritidis sp. nov., isolated from pigs, and emended description of the genus Jeotgalibaca.</title>
        <authorList>
            <person name="Zamora L."/>
            <person name="Perez-Sancho M."/>
            <person name="Dominguez L."/>
            <person name="Fernandez-Garayzabal J.F."/>
            <person name="Vela A.I."/>
        </authorList>
    </citation>
    <scope>NUCLEOTIDE SEQUENCE [LARGE SCALE GENOMIC DNA]</scope>
    <source>
        <strain evidence="2 3">CCUG 69148</strain>
    </source>
</reference>
<evidence type="ECO:0000313" key="2">
    <source>
        <dbReference type="EMBL" id="QIK51502.1"/>
    </source>
</evidence>
<dbReference type="SUPFAM" id="SSF54518">
    <property type="entry name" value="Tubby C-terminal domain-like"/>
    <property type="match status" value="1"/>
</dbReference>
<comment type="similarity">
    <text evidence="1">Belongs to the LOR family.</text>
</comment>
<sequence length="161" mass="18840">MKYYMKQKVFSWRDSFTIKDEHGQDVYFVEGELFSWGKKLNMIDTSGKPILYIKQNIWNWLPNYTLYMHDQEVATVKKELTFLKPRYSIHGPNWDVEGNFWEHDYQIRENGSLIATISKEWFTWGDSYELDIEDDAHTLLALGIIVTIDCVIAAQAAASSS</sequence>
<dbReference type="InterPro" id="IPR007612">
    <property type="entry name" value="LOR"/>
</dbReference>
<dbReference type="EMBL" id="CP049889">
    <property type="protein sequence ID" value="QIK51502.1"/>
    <property type="molecule type" value="Genomic_DNA"/>
</dbReference>
<gene>
    <name evidence="2" type="ORF">G7058_05170</name>
</gene>
<protein>
    <recommendedName>
        <fullName evidence="4">LURP-one-related family protein</fullName>
    </recommendedName>
</protein>
<dbReference type="AlphaFoldDB" id="A0A6G7WGX9"/>
<evidence type="ECO:0000313" key="3">
    <source>
        <dbReference type="Proteomes" id="UP000501830"/>
    </source>
</evidence>
<name>A0A6G7WGX9_9LACT</name>
<evidence type="ECO:0008006" key="4">
    <source>
        <dbReference type="Google" id="ProtNLM"/>
    </source>
</evidence>
<dbReference type="PANTHER" id="PTHR31087:SF161">
    <property type="entry name" value="TUBBY C 2 FAMILY PROTEIN"/>
    <property type="match status" value="1"/>
</dbReference>
<dbReference type="Proteomes" id="UP000501830">
    <property type="component" value="Chromosome"/>
</dbReference>
<dbReference type="GeneID" id="94552661"/>
<dbReference type="RefSeq" id="WP_166062559.1">
    <property type="nucleotide sequence ID" value="NZ_CP049889.1"/>
</dbReference>
<dbReference type="PANTHER" id="PTHR31087">
    <property type="match status" value="1"/>
</dbReference>
<organism evidence="2 3">
    <name type="scientific">Jeotgalibaca porci</name>
    <dbReference type="NCBI Taxonomy" id="1868793"/>
    <lineage>
        <taxon>Bacteria</taxon>
        <taxon>Bacillati</taxon>
        <taxon>Bacillota</taxon>
        <taxon>Bacilli</taxon>
        <taxon>Lactobacillales</taxon>
        <taxon>Carnobacteriaceae</taxon>
        <taxon>Jeotgalibaca</taxon>
    </lineage>
</organism>
<dbReference type="Gene3D" id="2.40.160.200">
    <property type="entry name" value="LURP1-related"/>
    <property type="match status" value="1"/>
</dbReference>
<dbReference type="InterPro" id="IPR038595">
    <property type="entry name" value="LOR_sf"/>
</dbReference>